<dbReference type="SMART" id="SM00220">
    <property type="entry name" value="S_TKc"/>
    <property type="match status" value="1"/>
</dbReference>
<evidence type="ECO:0000313" key="7">
    <source>
        <dbReference type="Proteomes" id="UP000053477"/>
    </source>
</evidence>
<name>A0A0H2RPE5_9AGAM</name>
<evidence type="ECO:0000313" key="6">
    <source>
        <dbReference type="EMBL" id="KLO13860.1"/>
    </source>
</evidence>
<dbReference type="SUPFAM" id="SSF56112">
    <property type="entry name" value="Protein kinase-like (PK-like)"/>
    <property type="match status" value="1"/>
</dbReference>
<dbReference type="Proteomes" id="UP000053477">
    <property type="component" value="Unassembled WGS sequence"/>
</dbReference>
<dbReference type="EMBL" id="KQ085953">
    <property type="protein sequence ID" value="KLO13860.1"/>
    <property type="molecule type" value="Genomic_DNA"/>
</dbReference>
<accession>A0A0H2RPE5</accession>
<dbReference type="InParanoid" id="A0A0H2RPE5"/>
<dbReference type="PANTHER" id="PTHR44329:SF288">
    <property type="entry name" value="MITOGEN-ACTIVATED PROTEIN KINASE KINASE KINASE 20"/>
    <property type="match status" value="1"/>
</dbReference>
<dbReference type="InterPro" id="IPR051681">
    <property type="entry name" value="Ser/Thr_Kinases-Pseudokinases"/>
</dbReference>
<sequence>MHGRPGLISLWGDCDLSKYLKDKRNDTGQKLNTLERLHILHKVAQGVNYLHMCLPTIVHGDLKASNIIMVDEEPLLTDFGVSKCLNNIKGYTTGNTYTDDYRAPELQYRSVSLVKYPTTSSDIYAYGCVFFETLSGKAPYDGYDEETRKYWNAGFKDINPADAELQRNDDSPFPFDKYQLRLMKKCFNFHASKRPNISEVLGDLDQLCLAAEDSDS</sequence>
<dbReference type="InterPro" id="IPR008271">
    <property type="entry name" value="Ser/Thr_kinase_AS"/>
</dbReference>
<organism evidence="6 7">
    <name type="scientific">Schizopora paradoxa</name>
    <dbReference type="NCBI Taxonomy" id="27342"/>
    <lineage>
        <taxon>Eukaryota</taxon>
        <taxon>Fungi</taxon>
        <taxon>Dikarya</taxon>
        <taxon>Basidiomycota</taxon>
        <taxon>Agaricomycotina</taxon>
        <taxon>Agaricomycetes</taxon>
        <taxon>Hymenochaetales</taxon>
        <taxon>Schizoporaceae</taxon>
        <taxon>Schizopora</taxon>
    </lineage>
</organism>
<evidence type="ECO:0000256" key="1">
    <source>
        <dbReference type="ARBA" id="ARBA00022679"/>
    </source>
</evidence>
<gene>
    <name evidence="6" type="ORF">SCHPADRAFT_903828</name>
</gene>
<keyword evidence="7" id="KW-1185">Reference proteome</keyword>
<dbReference type="Gene3D" id="1.10.510.10">
    <property type="entry name" value="Transferase(Phosphotransferase) domain 1"/>
    <property type="match status" value="1"/>
</dbReference>
<keyword evidence="2" id="KW-0547">Nucleotide-binding</keyword>
<evidence type="ECO:0000256" key="2">
    <source>
        <dbReference type="ARBA" id="ARBA00022741"/>
    </source>
</evidence>
<keyword evidence="4" id="KW-0067">ATP-binding</keyword>
<reference evidence="6 7" key="1">
    <citation type="submission" date="2015-04" db="EMBL/GenBank/DDBJ databases">
        <title>Complete genome sequence of Schizopora paradoxa KUC8140, a cosmopolitan wood degrader in East Asia.</title>
        <authorList>
            <consortium name="DOE Joint Genome Institute"/>
            <person name="Min B."/>
            <person name="Park H."/>
            <person name="Jang Y."/>
            <person name="Kim J.-J."/>
            <person name="Kim K.H."/>
            <person name="Pangilinan J."/>
            <person name="Lipzen A."/>
            <person name="Riley R."/>
            <person name="Grigoriev I.V."/>
            <person name="Spatafora J.W."/>
            <person name="Choi I.-G."/>
        </authorList>
    </citation>
    <scope>NUCLEOTIDE SEQUENCE [LARGE SCALE GENOMIC DNA]</scope>
    <source>
        <strain evidence="6 7">KUC8140</strain>
    </source>
</reference>
<dbReference type="PROSITE" id="PS00108">
    <property type="entry name" value="PROTEIN_KINASE_ST"/>
    <property type="match status" value="1"/>
</dbReference>
<keyword evidence="3 6" id="KW-0418">Kinase</keyword>
<dbReference type="InterPro" id="IPR011009">
    <property type="entry name" value="Kinase-like_dom_sf"/>
</dbReference>
<dbReference type="OrthoDB" id="346907at2759"/>
<dbReference type="GO" id="GO:0005524">
    <property type="term" value="F:ATP binding"/>
    <property type="evidence" value="ECO:0007669"/>
    <property type="project" value="UniProtKB-KW"/>
</dbReference>
<dbReference type="AlphaFoldDB" id="A0A0H2RPE5"/>
<keyword evidence="1" id="KW-0808">Transferase</keyword>
<dbReference type="PANTHER" id="PTHR44329">
    <property type="entry name" value="SERINE/THREONINE-PROTEIN KINASE TNNI3K-RELATED"/>
    <property type="match status" value="1"/>
</dbReference>
<dbReference type="Pfam" id="PF00069">
    <property type="entry name" value="Pkinase"/>
    <property type="match status" value="1"/>
</dbReference>
<dbReference type="InterPro" id="IPR000719">
    <property type="entry name" value="Prot_kinase_dom"/>
</dbReference>
<evidence type="ECO:0000259" key="5">
    <source>
        <dbReference type="PROSITE" id="PS50011"/>
    </source>
</evidence>
<evidence type="ECO:0000256" key="3">
    <source>
        <dbReference type="ARBA" id="ARBA00022777"/>
    </source>
</evidence>
<dbReference type="GO" id="GO:0004674">
    <property type="term" value="F:protein serine/threonine kinase activity"/>
    <property type="evidence" value="ECO:0007669"/>
    <property type="project" value="TreeGrafter"/>
</dbReference>
<feature type="non-terminal residue" evidence="6">
    <location>
        <position position="1"/>
    </location>
</feature>
<dbReference type="PROSITE" id="PS50011">
    <property type="entry name" value="PROTEIN_KINASE_DOM"/>
    <property type="match status" value="1"/>
</dbReference>
<protein>
    <submittedName>
        <fullName evidence="6">Kinase-like protein</fullName>
    </submittedName>
</protein>
<evidence type="ECO:0000256" key="4">
    <source>
        <dbReference type="ARBA" id="ARBA00022840"/>
    </source>
</evidence>
<proteinExistence type="predicted"/>
<feature type="domain" description="Protein kinase" evidence="5">
    <location>
        <begin position="1"/>
        <end position="209"/>
    </location>
</feature>
<dbReference type="STRING" id="27342.A0A0H2RPE5"/>